<evidence type="ECO:0000313" key="3">
    <source>
        <dbReference type="Proteomes" id="UP001431783"/>
    </source>
</evidence>
<name>A0AAW1VCJ8_9CUCU</name>
<dbReference type="EMBL" id="JARQZJ010000126">
    <property type="protein sequence ID" value="KAK9890874.1"/>
    <property type="molecule type" value="Genomic_DNA"/>
</dbReference>
<gene>
    <name evidence="2" type="ORF">WA026_012218</name>
</gene>
<feature type="compositionally biased region" description="Polar residues" evidence="1">
    <location>
        <begin position="88"/>
        <end position="102"/>
    </location>
</feature>
<feature type="region of interest" description="Disordered" evidence="1">
    <location>
        <begin position="73"/>
        <end position="142"/>
    </location>
</feature>
<evidence type="ECO:0000313" key="2">
    <source>
        <dbReference type="EMBL" id="KAK9890874.1"/>
    </source>
</evidence>
<proteinExistence type="predicted"/>
<comment type="caution">
    <text evidence="2">The sequence shown here is derived from an EMBL/GenBank/DDBJ whole genome shotgun (WGS) entry which is preliminary data.</text>
</comment>
<keyword evidence="3" id="KW-1185">Reference proteome</keyword>
<dbReference type="AlphaFoldDB" id="A0AAW1VCJ8"/>
<dbReference type="Proteomes" id="UP001431783">
    <property type="component" value="Unassembled WGS sequence"/>
</dbReference>
<reference evidence="2 3" key="1">
    <citation type="submission" date="2023-03" db="EMBL/GenBank/DDBJ databases">
        <title>Genome insight into feeding habits of ladybird beetles.</title>
        <authorList>
            <person name="Li H.-S."/>
            <person name="Huang Y.-H."/>
            <person name="Pang H."/>
        </authorList>
    </citation>
    <scope>NUCLEOTIDE SEQUENCE [LARGE SCALE GENOMIC DNA]</scope>
    <source>
        <strain evidence="2">SYSU_2023b</strain>
        <tissue evidence="2">Whole body</tissue>
    </source>
</reference>
<organism evidence="2 3">
    <name type="scientific">Henosepilachna vigintioctopunctata</name>
    <dbReference type="NCBI Taxonomy" id="420089"/>
    <lineage>
        <taxon>Eukaryota</taxon>
        <taxon>Metazoa</taxon>
        <taxon>Ecdysozoa</taxon>
        <taxon>Arthropoda</taxon>
        <taxon>Hexapoda</taxon>
        <taxon>Insecta</taxon>
        <taxon>Pterygota</taxon>
        <taxon>Neoptera</taxon>
        <taxon>Endopterygota</taxon>
        <taxon>Coleoptera</taxon>
        <taxon>Polyphaga</taxon>
        <taxon>Cucujiformia</taxon>
        <taxon>Coccinelloidea</taxon>
        <taxon>Coccinellidae</taxon>
        <taxon>Epilachninae</taxon>
        <taxon>Epilachnini</taxon>
        <taxon>Henosepilachna</taxon>
    </lineage>
</organism>
<accession>A0AAW1VCJ8</accession>
<evidence type="ECO:0000256" key="1">
    <source>
        <dbReference type="SAM" id="MobiDB-lite"/>
    </source>
</evidence>
<feature type="compositionally biased region" description="Basic and acidic residues" evidence="1">
    <location>
        <begin position="103"/>
        <end position="142"/>
    </location>
</feature>
<sequence>MLGFNIPAVKNAKKEAWESLRSEYCGPLGKQVTVGQLIKALNNVKYRKIKLQPRKKTFLELIEHDNSVFHKIPGNISGGTSAGPPVHQLTSDDIQESLPNTETEGKPNKNEEPKSQETKKPRNTKSDADHHKNKIRKSEKIVSYHEADETNDLSTPQLQIIVLLQQYKLNKIKLEKETILLETMKKQTVEKSTQNHCAAQDFLSQFEYNQVHQLQMALPQNFSLGHIFSCSWKPYPIM</sequence>
<protein>
    <recommendedName>
        <fullName evidence="4">Regulatory protein zeste</fullName>
    </recommendedName>
</protein>
<evidence type="ECO:0008006" key="4">
    <source>
        <dbReference type="Google" id="ProtNLM"/>
    </source>
</evidence>